<dbReference type="PANTHER" id="PTHR10984">
    <property type="entry name" value="ENDOPLASMIC RETICULUM-GOLGI INTERMEDIATE COMPARTMENT PROTEIN"/>
    <property type="match status" value="1"/>
</dbReference>
<dbReference type="GO" id="GO:0030134">
    <property type="term" value="C:COPII-coated ER to Golgi transport vesicle"/>
    <property type="evidence" value="ECO:0007669"/>
    <property type="project" value="TreeGrafter"/>
</dbReference>
<evidence type="ECO:0000256" key="3">
    <source>
        <dbReference type="ARBA" id="ARBA00022692"/>
    </source>
</evidence>
<keyword evidence="3 7" id="KW-0812">Transmembrane</keyword>
<sequence length="377" mass="42643">MRRLNRRKTLNLVKELDAFPKVPESYVETSASRGTVSILAFTVILVLTVMEFFVYRNTWMKYEYEVDKDFASKLRINIDITVAMKCQYVGADVLDLAETMVLSSSGLIYEPVIFDLSPQQRQWQRMLQGIQNRLQEEHSLQDVIFKSAIKSASTALPPREDSLLQPPDACRIHGHLYVNKVAGNFHITVGKAIPHPRGHAHLAALVSHETYNFSHRVDHLSFGEPIPGIINTLDGTEKIASDHNQMFQYFITIVPTKLRTYRISSDTHQFAVTERERVIDHASGSHGVSGIFMKYDISSLMVTVTESHMPFWQFLVRLCGIIGGIFSTTGMLHGIAEFIVDIVCCRFKLGAYKQPTVPLQLGDTNNHIPLLKENSTH</sequence>
<dbReference type="GO" id="GO:0006888">
    <property type="term" value="P:endoplasmic reticulum to Golgi vesicle-mediated transport"/>
    <property type="evidence" value="ECO:0007669"/>
    <property type="project" value="UniProtKB-UniRule"/>
</dbReference>
<dbReference type="PANTHER" id="PTHR10984:SF30">
    <property type="entry name" value="ENDOPLASMIC RETICULUM-GOLGI INTERMEDIATE COMPARTMENT PROTEIN 2"/>
    <property type="match status" value="1"/>
</dbReference>
<protein>
    <recommendedName>
        <fullName evidence="7">Endoplasmic reticulum-Golgi intermediate compartment protein</fullName>
    </recommendedName>
</protein>
<dbReference type="Pfam" id="PF07970">
    <property type="entry name" value="COPIIcoated_ERV"/>
    <property type="match status" value="1"/>
</dbReference>
<comment type="function">
    <text evidence="7">Plays a role in transport between endoplasmic reticulum and Golgi.</text>
</comment>
<dbReference type="GO" id="GO:0005789">
    <property type="term" value="C:endoplasmic reticulum membrane"/>
    <property type="evidence" value="ECO:0007669"/>
    <property type="project" value="UniProtKB-SubCell"/>
</dbReference>
<dbReference type="Proteomes" id="UP001066276">
    <property type="component" value="Chromosome 4_2"/>
</dbReference>
<evidence type="ECO:0000259" key="8">
    <source>
        <dbReference type="Pfam" id="PF07970"/>
    </source>
</evidence>
<comment type="subcellular location">
    <subcellularLocation>
        <location evidence="7">Endoplasmic reticulum membrane</location>
        <topology evidence="7">Multi-pass membrane protein</topology>
    </subcellularLocation>
    <subcellularLocation>
        <location evidence="1 7">Endoplasmic reticulum-Golgi intermediate compartment membrane</location>
        <topology evidence="1 7">Multi-pass membrane protein</topology>
    </subcellularLocation>
    <subcellularLocation>
        <location evidence="7">Golgi apparatus membrane</location>
        <topology evidence="7">Multi-pass membrane protein</topology>
    </subcellularLocation>
</comment>
<dbReference type="Pfam" id="PF13850">
    <property type="entry name" value="ERGIC_N"/>
    <property type="match status" value="1"/>
</dbReference>
<evidence type="ECO:0000256" key="2">
    <source>
        <dbReference type="ARBA" id="ARBA00005648"/>
    </source>
</evidence>
<evidence type="ECO:0000259" key="9">
    <source>
        <dbReference type="Pfam" id="PF13850"/>
    </source>
</evidence>
<keyword evidence="11" id="KW-1185">Reference proteome</keyword>
<dbReference type="GO" id="GO:0033116">
    <property type="term" value="C:endoplasmic reticulum-Golgi intermediate compartment membrane"/>
    <property type="evidence" value="ECO:0007669"/>
    <property type="project" value="UniProtKB-SubCell"/>
</dbReference>
<keyword evidence="4 7" id="KW-0931">ER-Golgi transport</keyword>
<accession>A0AAV7SP10</accession>
<keyword evidence="5 7" id="KW-1133">Transmembrane helix</keyword>
<reference evidence="10" key="1">
    <citation type="journal article" date="2022" name="bioRxiv">
        <title>Sequencing and chromosome-scale assembly of the giantPleurodeles waltlgenome.</title>
        <authorList>
            <person name="Brown T."/>
            <person name="Elewa A."/>
            <person name="Iarovenko S."/>
            <person name="Subramanian E."/>
            <person name="Araus A.J."/>
            <person name="Petzold A."/>
            <person name="Susuki M."/>
            <person name="Suzuki K.-i.T."/>
            <person name="Hayashi T."/>
            <person name="Toyoda A."/>
            <person name="Oliveira C."/>
            <person name="Osipova E."/>
            <person name="Leigh N.D."/>
            <person name="Simon A."/>
            <person name="Yun M.H."/>
        </authorList>
    </citation>
    <scope>NUCLEOTIDE SEQUENCE</scope>
    <source>
        <strain evidence="10">20211129_DDA</strain>
        <tissue evidence="10">Liver</tissue>
    </source>
</reference>
<feature type="domain" description="Endoplasmic reticulum vesicle transporter N-terminal" evidence="9">
    <location>
        <begin position="13"/>
        <end position="99"/>
    </location>
</feature>
<evidence type="ECO:0000256" key="5">
    <source>
        <dbReference type="ARBA" id="ARBA00022989"/>
    </source>
</evidence>
<name>A0AAV7SP10_PLEWA</name>
<proteinExistence type="inferred from homology"/>
<organism evidence="10 11">
    <name type="scientific">Pleurodeles waltl</name>
    <name type="common">Iberian ribbed newt</name>
    <dbReference type="NCBI Taxonomy" id="8319"/>
    <lineage>
        <taxon>Eukaryota</taxon>
        <taxon>Metazoa</taxon>
        <taxon>Chordata</taxon>
        <taxon>Craniata</taxon>
        <taxon>Vertebrata</taxon>
        <taxon>Euteleostomi</taxon>
        <taxon>Amphibia</taxon>
        <taxon>Batrachia</taxon>
        <taxon>Caudata</taxon>
        <taxon>Salamandroidea</taxon>
        <taxon>Salamandridae</taxon>
        <taxon>Pleurodelinae</taxon>
        <taxon>Pleurodeles</taxon>
    </lineage>
</organism>
<dbReference type="InterPro" id="IPR012936">
    <property type="entry name" value="Erv_C"/>
</dbReference>
<evidence type="ECO:0000313" key="11">
    <source>
        <dbReference type="Proteomes" id="UP001066276"/>
    </source>
</evidence>
<dbReference type="EMBL" id="JANPWB010000008">
    <property type="protein sequence ID" value="KAJ1165824.1"/>
    <property type="molecule type" value="Genomic_DNA"/>
</dbReference>
<dbReference type="InterPro" id="IPR039542">
    <property type="entry name" value="Erv_N"/>
</dbReference>
<evidence type="ECO:0000256" key="1">
    <source>
        <dbReference type="ARBA" id="ARBA00004457"/>
    </source>
</evidence>
<dbReference type="GO" id="GO:0000139">
    <property type="term" value="C:Golgi membrane"/>
    <property type="evidence" value="ECO:0007669"/>
    <property type="project" value="UniProtKB-SubCell"/>
</dbReference>
<evidence type="ECO:0000256" key="6">
    <source>
        <dbReference type="ARBA" id="ARBA00023136"/>
    </source>
</evidence>
<keyword evidence="7" id="KW-0256">Endoplasmic reticulum</keyword>
<evidence type="ECO:0000313" key="10">
    <source>
        <dbReference type="EMBL" id="KAJ1165824.1"/>
    </source>
</evidence>
<gene>
    <name evidence="10" type="ORF">NDU88_006241</name>
</gene>
<dbReference type="InterPro" id="IPR045888">
    <property type="entry name" value="Erv"/>
</dbReference>
<dbReference type="AlphaFoldDB" id="A0AAV7SP10"/>
<comment type="similarity">
    <text evidence="2 7">Belongs to the ERGIC family.</text>
</comment>
<feature type="transmembrane region" description="Helical" evidence="7">
    <location>
        <begin position="36"/>
        <end position="55"/>
    </location>
</feature>
<comment type="caution">
    <text evidence="7">Lacks conserved residue(s) required for the propagation of feature annotation.</text>
</comment>
<comment type="caution">
    <text evidence="10">The sequence shown here is derived from an EMBL/GenBank/DDBJ whole genome shotgun (WGS) entry which is preliminary data.</text>
</comment>
<dbReference type="GO" id="GO:0006890">
    <property type="term" value="P:retrograde vesicle-mediated transport, Golgi to endoplasmic reticulum"/>
    <property type="evidence" value="ECO:0007669"/>
    <property type="project" value="TreeGrafter"/>
</dbReference>
<evidence type="ECO:0000256" key="7">
    <source>
        <dbReference type="RuleBase" id="RU369013"/>
    </source>
</evidence>
<keyword evidence="7" id="KW-0813">Transport</keyword>
<keyword evidence="6 7" id="KW-0472">Membrane</keyword>
<keyword evidence="7" id="KW-0333">Golgi apparatus</keyword>
<evidence type="ECO:0000256" key="4">
    <source>
        <dbReference type="ARBA" id="ARBA00022892"/>
    </source>
</evidence>
<feature type="domain" description="Endoplasmic reticulum vesicle transporter C-terminal" evidence="8">
    <location>
        <begin position="168"/>
        <end position="331"/>
    </location>
</feature>